<accession>A0A1F6NXJ9</accession>
<evidence type="ECO:0000313" key="6">
    <source>
        <dbReference type="EMBL" id="OGH88453.1"/>
    </source>
</evidence>
<evidence type="ECO:0000256" key="2">
    <source>
        <dbReference type="ARBA" id="ARBA00022741"/>
    </source>
</evidence>
<feature type="domain" description="PEP-utilising enzyme mobile" evidence="5">
    <location>
        <begin position="405"/>
        <end position="475"/>
    </location>
</feature>
<evidence type="ECO:0000256" key="4">
    <source>
        <dbReference type="SAM" id="Coils"/>
    </source>
</evidence>
<dbReference type="InterPro" id="IPR018274">
    <property type="entry name" value="PEP_util_AS"/>
</dbReference>
<dbReference type="AlphaFoldDB" id="A0A1F6NXJ9"/>
<feature type="coiled-coil region" evidence="4">
    <location>
        <begin position="232"/>
        <end position="259"/>
    </location>
</feature>
<keyword evidence="2" id="KW-0547">Nucleotide-binding</keyword>
<dbReference type="Pfam" id="PF00391">
    <property type="entry name" value="PEP-utilizers"/>
    <property type="match status" value="1"/>
</dbReference>
<comment type="similarity">
    <text evidence="1">Belongs to the PEP-utilizing enzyme family.</text>
</comment>
<dbReference type="GO" id="GO:0008986">
    <property type="term" value="F:pyruvate, water dikinase activity"/>
    <property type="evidence" value="ECO:0007669"/>
    <property type="project" value="InterPro"/>
</dbReference>
<dbReference type="Gene3D" id="3.50.30.10">
    <property type="entry name" value="Phosphohistidine domain"/>
    <property type="match status" value="1"/>
</dbReference>
<evidence type="ECO:0000256" key="3">
    <source>
        <dbReference type="ARBA" id="ARBA00022840"/>
    </source>
</evidence>
<dbReference type="InterPro" id="IPR036637">
    <property type="entry name" value="Phosphohistidine_dom_sf"/>
</dbReference>
<dbReference type="PROSITE" id="PS00370">
    <property type="entry name" value="PEP_ENZYMES_PHOS_SITE"/>
    <property type="match status" value="1"/>
</dbReference>
<evidence type="ECO:0000313" key="7">
    <source>
        <dbReference type="Proteomes" id="UP000177907"/>
    </source>
</evidence>
<comment type="caution">
    <text evidence="6">The sequence shown here is derived from an EMBL/GenBank/DDBJ whole genome shotgun (WGS) entry which is preliminary data.</text>
</comment>
<dbReference type="GO" id="GO:0005524">
    <property type="term" value="F:ATP binding"/>
    <property type="evidence" value="ECO:0007669"/>
    <property type="project" value="UniProtKB-KW"/>
</dbReference>
<protein>
    <recommendedName>
        <fullName evidence="5">PEP-utilising enzyme mobile domain-containing protein</fullName>
    </recommendedName>
</protein>
<dbReference type="InterPro" id="IPR006319">
    <property type="entry name" value="PEP_synth"/>
</dbReference>
<dbReference type="Proteomes" id="UP000177907">
    <property type="component" value="Unassembled WGS sequence"/>
</dbReference>
<dbReference type="InterPro" id="IPR008279">
    <property type="entry name" value="PEP-util_enz_mobile_dom"/>
</dbReference>
<organism evidence="6 7">
    <name type="scientific">Candidatus Magasanikbacteria bacterium RIFOXYC2_FULL_42_28</name>
    <dbReference type="NCBI Taxonomy" id="1798704"/>
    <lineage>
        <taxon>Bacteria</taxon>
        <taxon>Candidatus Magasanikiibacteriota</taxon>
    </lineage>
</organism>
<proteinExistence type="inferred from homology"/>
<keyword evidence="3" id="KW-0067">ATP-binding</keyword>
<dbReference type="PANTHER" id="PTHR43030:SF1">
    <property type="entry name" value="PHOSPHOENOLPYRUVATE SYNTHASE"/>
    <property type="match status" value="1"/>
</dbReference>
<dbReference type="STRING" id="1798704.A3J93_04285"/>
<evidence type="ECO:0000259" key="5">
    <source>
        <dbReference type="Pfam" id="PF00391"/>
    </source>
</evidence>
<sequence>MLSGIDLNYIKTVNWYRQGGAGVPFYFIVPFYSGMKLWGKKNLIVHQDGVMHRGYFNSLAELKAGNADIVKQSRDRRYIDSKITTWENCINERNSLVKYIELRDLSKLSLSHLLNLYKKFVNADYQSWVISVHIEAFDPWGDKIINDVINKYNLTIKPDDLVLITTPKEMTLTQQEELGLLNVRMSPVNKRGTLLQFHQQKYFWLQRDWAHATTLKLDYFTKNFEKLLKIHLSEITRKIKKIKLEHSNKNENRRNLLKELRLPKEVDNIFYFFRRMGYWRDERKREAMIGVGYYYLFAQEFARRAGTPYKHVLFAVPEEIFSTRLNFGQSYKKELANRAKKSIYYCDRNNKTVVLTGRECVEFLKILEQQFNNQFKELKGQSASRGIIVGTVKVIKIPADFNKMKSGDILVAPMTRPEYLPLMKKAVAIITDEGGITCHAAIVARELGIPCVIGTQVATSILKDGDMVEVDANSGIIKVIKKV</sequence>
<dbReference type="SUPFAM" id="SSF52009">
    <property type="entry name" value="Phosphohistidine domain"/>
    <property type="match status" value="1"/>
</dbReference>
<evidence type="ECO:0000256" key="1">
    <source>
        <dbReference type="ARBA" id="ARBA00007837"/>
    </source>
</evidence>
<dbReference type="EMBL" id="MFQZ01000002">
    <property type="protein sequence ID" value="OGH88453.1"/>
    <property type="molecule type" value="Genomic_DNA"/>
</dbReference>
<gene>
    <name evidence="6" type="ORF">A3J93_04285</name>
</gene>
<reference evidence="6 7" key="1">
    <citation type="journal article" date="2016" name="Nat. Commun.">
        <title>Thousands of microbial genomes shed light on interconnected biogeochemical processes in an aquifer system.</title>
        <authorList>
            <person name="Anantharaman K."/>
            <person name="Brown C.T."/>
            <person name="Hug L.A."/>
            <person name="Sharon I."/>
            <person name="Castelle C.J."/>
            <person name="Probst A.J."/>
            <person name="Thomas B.C."/>
            <person name="Singh A."/>
            <person name="Wilkins M.J."/>
            <person name="Karaoz U."/>
            <person name="Brodie E.L."/>
            <person name="Williams K.H."/>
            <person name="Hubbard S.S."/>
            <person name="Banfield J.F."/>
        </authorList>
    </citation>
    <scope>NUCLEOTIDE SEQUENCE [LARGE SCALE GENOMIC DNA]</scope>
</reference>
<dbReference type="PANTHER" id="PTHR43030">
    <property type="entry name" value="PHOSPHOENOLPYRUVATE SYNTHASE"/>
    <property type="match status" value="1"/>
</dbReference>
<name>A0A1F6NXJ9_9BACT</name>
<keyword evidence="4" id="KW-0175">Coiled coil</keyword>